<evidence type="ECO:0000313" key="1">
    <source>
        <dbReference type="EMBL" id="MCI3276959.1"/>
    </source>
</evidence>
<sequence>MTILKEFLDQDAPTRVRVLTGEDADGDRRGDKQVIARSDCTYYCPDEATARRCIESLRESDERLRSRPDELMLWDWQSTYFEPEQDNPNGGGTVLLGVAWYDRAFFDERRDAWFGRMHQEIYKQLGIPLDNITVDHWVRPAA</sequence>
<dbReference type="RefSeq" id="WP_242774045.1">
    <property type="nucleotide sequence ID" value="NZ_JALDAY010000013.1"/>
</dbReference>
<dbReference type="EMBL" id="JALDAY010000013">
    <property type="protein sequence ID" value="MCI3276959.1"/>
    <property type="molecule type" value="Genomic_DNA"/>
</dbReference>
<reference evidence="1" key="1">
    <citation type="submission" date="2022-03" db="EMBL/GenBank/DDBJ databases">
        <title>Streptomyces 7R015 and 7R016 isolated from Barleria lupulina in Thailand.</title>
        <authorList>
            <person name="Kanchanasin P."/>
            <person name="Phongsopitanun W."/>
            <person name="Tanasupawat S."/>
        </authorList>
    </citation>
    <scope>NUCLEOTIDE SEQUENCE</scope>
    <source>
        <strain evidence="1">7R015</strain>
    </source>
</reference>
<dbReference type="Proteomes" id="UP001165269">
    <property type="component" value="Unassembled WGS sequence"/>
</dbReference>
<protein>
    <submittedName>
        <fullName evidence="1">Uncharacterized protein</fullName>
    </submittedName>
</protein>
<evidence type="ECO:0000313" key="2">
    <source>
        <dbReference type="Proteomes" id="UP001165269"/>
    </source>
</evidence>
<name>A0ABS9YJ37_9ACTN</name>
<accession>A0ABS9YJ37</accession>
<keyword evidence="2" id="KW-1185">Reference proteome</keyword>
<gene>
    <name evidence="1" type="ORF">MQP27_38425</name>
</gene>
<proteinExistence type="predicted"/>
<organism evidence="1 2">
    <name type="scientific">Streptomyces cylindrosporus</name>
    <dbReference type="NCBI Taxonomy" id="2927583"/>
    <lineage>
        <taxon>Bacteria</taxon>
        <taxon>Bacillati</taxon>
        <taxon>Actinomycetota</taxon>
        <taxon>Actinomycetes</taxon>
        <taxon>Kitasatosporales</taxon>
        <taxon>Streptomycetaceae</taxon>
        <taxon>Streptomyces</taxon>
    </lineage>
</organism>
<comment type="caution">
    <text evidence="1">The sequence shown here is derived from an EMBL/GenBank/DDBJ whole genome shotgun (WGS) entry which is preliminary data.</text>
</comment>